<reference evidence="2" key="1">
    <citation type="submission" date="2021-01" db="EMBL/GenBank/DDBJ databases">
        <authorList>
            <consortium name="Genoscope - CEA"/>
            <person name="William W."/>
        </authorList>
    </citation>
    <scope>NUCLEOTIDE SEQUENCE</scope>
</reference>
<organism evidence="2 3">
    <name type="scientific">Paramecium octaurelia</name>
    <dbReference type="NCBI Taxonomy" id="43137"/>
    <lineage>
        <taxon>Eukaryota</taxon>
        <taxon>Sar</taxon>
        <taxon>Alveolata</taxon>
        <taxon>Ciliophora</taxon>
        <taxon>Intramacronucleata</taxon>
        <taxon>Oligohymenophorea</taxon>
        <taxon>Peniculida</taxon>
        <taxon>Parameciidae</taxon>
        <taxon>Paramecium</taxon>
    </lineage>
</organism>
<comment type="caution">
    <text evidence="2">The sequence shown here is derived from an EMBL/GenBank/DDBJ whole genome shotgun (WGS) entry which is preliminary data.</text>
</comment>
<dbReference type="OMA" id="SCGLIND"/>
<dbReference type="AlphaFoldDB" id="A0A8S1WZX0"/>
<dbReference type="Proteomes" id="UP000683925">
    <property type="component" value="Unassembled WGS sequence"/>
</dbReference>
<name>A0A8S1WZX0_PAROT</name>
<dbReference type="OrthoDB" id="300641at2759"/>
<sequence>MKTKRAQSFMRIVLTLCCFYETSNGCPVGCKSCGLINDCWSCNQGYYLSFLSCKPCSNECQACSSSTSCSLCQPYYILQNNQCILQCPQNCISCNSPTTCITCADGVLAMYSTLLYLQSKFNELSIMQ</sequence>
<feature type="signal peptide" evidence="1">
    <location>
        <begin position="1"/>
        <end position="25"/>
    </location>
</feature>
<dbReference type="EMBL" id="CAJJDP010000105">
    <property type="protein sequence ID" value="CAD8193765.1"/>
    <property type="molecule type" value="Genomic_DNA"/>
</dbReference>
<protein>
    <recommendedName>
        <fullName evidence="4">TNFR-Cys domain-containing protein</fullName>
    </recommendedName>
</protein>
<keyword evidence="3" id="KW-1185">Reference proteome</keyword>
<accession>A0A8S1WZX0</accession>
<evidence type="ECO:0000313" key="3">
    <source>
        <dbReference type="Proteomes" id="UP000683925"/>
    </source>
</evidence>
<gene>
    <name evidence="2" type="ORF">POCTA_138.1.T1050103</name>
</gene>
<evidence type="ECO:0000313" key="2">
    <source>
        <dbReference type="EMBL" id="CAD8193765.1"/>
    </source>
</evidence>
<feature type="chain" id="PRO_5035863901" description="TNFR-Cys domain-containing protein" evidence="1">
    <location>
        <begin position="26"/>
        <end position="128"/>
    </location>
</feature>
<evidence type="ECO:0000256" key="1">
    <source>
        <dbReference type="SAM" id="SignalP"/>
    </source>
</evidence>
<proteinExistence type="predicted"/>
<keyword evidence="1" id="KW-0732">Signal</keyword>
<evidence type="ECO:0008006" key="4">
    <source>
        <dbReference type="Google" id="ProtNLM"/>
    </source>
</evidence>